<dbReference type="InterPro" id="IPR032067">
    <property type="entry name" value="FOXO-TAD"/>
</dbReference>
<reference evidence="8 9" key="1">
    <citation type="submission" date="2024-03" db="EMBL/GenBank/DDBJ databases">
        <title>Adaptation during the transition from Ophiocordyceps entomopathogen to insect associate is accompanied by gene loss and intensified selection.</title>
        <authorList>
            <person name="Ward C.M."/>
            <person name="Onetto C.A."/>
            <person name="Borneman A.R."/>
        </authorList>
    </citation>
    <scope>NUCLEOTIDE SEQUENCE [LARGE SCALE GENOMIC DNA]</scope>
    <source>
        <strain evidence="8">AWRI1</strain>
        <tissue evidence="8">Single Adult Female</tissue>
    </source>
</reference>
<feature type="region of interest" description="Disordered" evidence="6">
    <location>
        <begin position="1"/>
        <end position="47"/>
    </location>
</feature>
<sequence>MRVQNEGTGKSSWWMLNPDAKPGKSTRRRATSMETSKFEKRRGRVKKKVDALRNGAIEAINVSPSSSVSETVDLFPEYPESPLLGYQPSPDFRTRASSNASSCSRLSPIPAIEPEWTLNYQNYVPADQLAGSLEQHMKINNGGGGNGSGEGFLFSTYQQPGPQSPQAQQSQQPQAQPSPITSSASGFSRTTFSQVTTPSSSQNCLIHPMQPCTCTFLTDLKSSLSPIVRTSNSSAASHQSFLTTTSGLNDGCGGGGSLMDQSLNLLDDLNINIESFDNDFECNVDEVIRHELSIGGSLDFNFSATGANGVLTSTPSSQTSSAAAAAAAATTAAAAAASSNRGQASYNDRSWVH</sequence>
<feature type="domain" description="FOXO protein transactivation" evidence="7">
    <location>
        <begin position="267"/>
        <end position="303"/>
    </location>
</feature>
<dbReference type="PANTHER" id="PTHR45767:SF2">
    <property type="entry name" value="FORKHEAD BOX PROTEIN O"/>
    <property type="match status" value="1"/>
</dbReference>
<dbReference type="AlphaFoldDB" id="A0AAN9U1U1"/>
<organism evidence="8 9">
    <name type="scientific">Parthenolecanium corni</name>
    <dbReference type="NCBI Taxonomy" id="536013"/>
    <lineage>
        <taxon>Eukaryota</taxon>
        <taxon>Metazoa</taxon>
        <taxon>Ecdysozoa</taxon>
        <taxon>Arthropoda</taxon>
        <taxon>Hexapoda</taxon>
        <taxon>Insecta</taxon>
        <taxon>Pterygota</taxon>
        <taxon>Neoptera</taxon>
        <taxon>Paraneoptera</taxon>
        <taxon>Hemiptera</taxon>
        <taxon>Sternorrhyncha</taxon>
        <taxon>Coccoidea</taxon>
        <taxon>Coccidae</taxon>
        <taxon>Parthenolecanium</taxon>
    </lineage>
</organism>
<protein>
    <recommendedName>
        <fullName evidence="7">FOXO protein transactivation domain-containing protein</fullName>
    </recommendedName>
</protein>
<dbReference type="PANTHER" id="PTHR45767">
    <property type="entry name" value="FORKHEAD BOX PROTEIN O"/>
    <property type="match status" value="1"/>
</dbReference>
<evidence type="ECO:0000256" key="5">
    <source>
        <dbReference type="ARBA" id="ARBA00023242"/>
    </source>
</evidence>
<keyword evidence="5" id="KW-0539">Nucleus</keyword>
<keyword evidence="9" id="KW-1185">Reference proteome</keyword>
<evidence type="ECO:0000313" key="8">
    <source>
        <dbReference type="EMBL" id="KAK7604064.1"/>
    </source>
</evidence>
<comment type="subcellular location">
    <subcellularLocation>
        <location evidence="1">Nucleus</location>
    </subcellularLocation>
</comment>
<evidence type="ECO:0000256" key="3">
    <source>
        <dbReference type="ARBA" id="ARBA00023015"/>
    </source>
</evidence>
<feature type="compositionally biased region" description="Low complexity" evidence="6">
    <location>
        <begin position="158"/>
        <end position="185"/>
    </location>
</feature>
<proteinExistence type="predicted"/>
<comment type="caution">
    <text evidence="8">The sequence shown here is derived from an EMBL/GenBank/DDBJ whole genome shotgun (WGS) entry which is preliminary data.</text>
</comment>
<feature type="compositionally biased region" description="Gly residues" evidence="6">
    <location>
        <begin position="141"/>
        <end position="150"/>
    </location>
</feature>
<keyword evidence="2" id="KW-0217">Developmental protein</keyword>
<keyword evidence="3" id="KW-0805">Transcription regulation</keyword>
<feature type="region of interest" description="Disordered" evidence="6">
    <location>
        <begin position="137"/>
        <end position="194"/>
    </location>
</feature>
<evidence type="ECO:0000256" key="2">
    <source>
        <dbReference type="ARBA" id="ARBA00022473"/>
    </source>
</evidence>
<evidence type="ECO:0000256" key="6">
    <source>
        <dbReference type="SAM" id="MobiDB-lite"/>
    </source>
</evidence>
<dbReference type="GO" id="GO:0000981">
    <property type="term" value="F:DNA-binding transcription factor activity, RNA polymerase II-specific"/>
    <property type="evidence" value="ECO:0007669"/>
    <property type="project" value="TreeGrafter"/>
</dbReference>
<dbReference type="GO" id="GO:0005634">
    <property type="term" value="C:nucleus"/>
    <property type="evidence" value="ECO:0007669"/>
    <property type="project" value="UniProtKB-SubCell"/>
</dbReference>
<evidence type="ECO:0000259" key="7">
    <source>
        <dbReference type="Pfam" id="PF16676"/>
    </source>
</evidence>
<evidence type="ECO:0000313" key="9">
    <source>
        <dbReference type="Proteomes" id="UP001367676"/>
    </source>
</evidence>
<dbReference type="Proteomes" id="UP001367676">
    <property type="component" value="Unassembled WGS sequence"/>
</dbReference>
<feature type="compositionally biased region" description="Polar residues" evidence="6">
    <location>
        <begin position="1"/>
        <end position="11"/>
    </location>
</feature>
<evidence type="ECO:0000256" key="4">
    <source>
        <dbReference type="ARBA" id="ARBA00023163"/>
    </source>
</evidence>
<name>A0AAN9U1U1_9HEMI</name>
<gene>
    <name evidence="8" type="ORF">V9T40_004337</name>
</gene>
<evidence type="ECO:0000256" key="1">
    <source>
        <dbReference type="ARBA" id="ARBA00004123"/>
    </source>
</evidence>
<accession>A0AAN9U1U1</accession>
<dbReference type="GO" id="GO:0000978">
    <property type="term" value="F:RNA polymerase II cis-regulatory region sequence-specific DNA binding"/>
    <property type="evidence" value="ECO:0007669"/>
    <property type="project" value="TreeGrafter"/>
</dbReference>
<dbReference type="EMBL" id="JBBCAQ010000004">
    <property type="protein sequence ID" value="KAK7604064.1"/>
    <property type="molecule type" value="Genomic_DNA"/>
</dbReference>
<dbReference type="Pfam" id="PF16676">
    <property type="entry name" value="FOXO-TAD"/>
    <property type="match status" value="1"/>
</dbReference>
<keyword evidence="4" id="KW-0804">Transcription</keyword>